<proteinExistence type="predicted"/>
<dbReference type="AlphaFoldDB" id="A0ABD3B2X3"/>
<accession>A0ABD3B2X3</accession>
<name>A0ABD3B2X3_9GENT</name>
<dbReference type="Proteomes" id="UP001630127">
    <property type="component" value="Unassembled WGS sequence"/>
</dbReference>
<reference evidence="2 3" key="1">
    <citation type="submission" date="2024-11" db="EMBL/GenBank/DDBJ databases">
        <title>A near-complete genome assembly of Cinchona calisaya.</title>
        <authorList>
            <person name="Lian D.C."/>
            <person name="Zhao X.W."/>
            <person name="Wei L."/>
        </authorList>
    </citation>
    <scope>NUCLEOTIDE SEQUENCE [LARGE SCALE GENOMIC DNA]</scope>
    <source>
        <tissue evidence="2">Nenye</tissue>
    </source>
</reference>
<feature type="compositionally biased region" description="Basic and acidic residues" evidence="1">
    <location>
        <begin position="137"/>
        <end position="167"/>
    </location>
</feature>
<organism evidence="2 3">
    <name type="scientific">Cinchona calisaya</name>
    <dbReference type="NCBI Taxonomy" id="153742"/>
    <lineage>
        <taxon>Eukaryota</taxon>
        <taxon>Viridiplantae</taxon>
        <taxon>Streptophyta</taxon>
        <taxon>Embryophyta</taxon>
        <taxon>Tracheophyta</taxon>
        <taxon>Spermatophyta</taxon>
        <taxon>Magnoliopsida</taxon>
        <taxon>eudicotyledons</taxon>
        <taxon>Gunneridae</taxon>
        <taxon>Pentapetalae</taxon>
        <taxon>asterids</taxon>
        <taxon>lamiids</taxon>
        <taxon>Gentianales</taxon>
        <taxon>Rubiaceae</taxon>
        <taxon>Cinchonoideae</taxon>
        <taxon>Cinchoneae</taxon>
        <taxon>Cinchona</taxon>
    </lineage>
</organism>
<dbReference type="EMBL" id="JBJUIK010000001">
    <property type="protein sequence ID" value="KAL3537907.1"/>
    <property type="molecule type" value="Genomic_DNA"/>
</dbReference>
<evidence type="ECO:0000313" key="2">
    <source>
        <dbReference type="EMBL" id="KAL3537907.1"/>
    </source>
</evidence>
<gene>
    <name evidence="2" type="ORF">ACH5RR_001273</name>
</gene>
<sequence>MIALRRWKISSTKFIMKLADIFSPFGSNWRARPNSIGKDGTAKYVDDIGEKQSEAYPQTYKGTNPMFDNEDMYHEGPMTTSKPTNNFGSAVDFLAEAVNPPYGGKDSQTNNLSRPIKTGPLSSIHWRTGTNLAAQDRQVDTGEVREDDLDKPKEQQIYGRNKEDKIPRLPTNPYNNKEVDQKANGNNGSVKYISKPAASPEPSQQTRFPEETYMGTINCNDAVKKYNGAKVPW</sequence>
<evidence type="ECO:0000256" key="1">
    <source>
        <dbReference type="SAM" id="MobiDB-lite"/>
    </source>
</evidence>
<comment type="caution">
    <text evidence="2">The sequence shown here is derived from an EMBL/GenBank/DDBJ whole genome shotgun (WGS) entry which is preliminary data.</text>
</comment>
<keyword evidence="3" id="KW-1185">Reference proteome</keyword>
<feature type="region of interest" description="Disordered" evidence="1">
    <location>
        <begin position="120"/>
        <end position="212"/>
    </location>
</feature>
<evidence type="ECO:0000313" key="3">
    <source>
        <dbReference type="Proteomes" id="UP001630127"/>
    </source>
</evidence>
<protein>
    <submittedName>
        <fullName evidence="2">Uncharacterized protein</fullName>
    </submittedName>
</protein>